<feature type="transmembrane region" description="Helical" evidence="5">
    <location>
        <begin position="167"/>
        <end position="187"/>
    </location>
</feature>
<evidence type="ECO:0000256" key="4">
    <source>
        <dbReference type="ARBA" id="ARBA00023136"/>
    </source>
</evidence>
<dbReference type="Proteomes" id="UP000566711">
    <property type="component" value="Unassembled WGS sequence"/>
</dbReference>
<dbReference type="EMBL" id="JACEZS010000001">
    <property type="protein sequence ID" value="MBA5604318.1"/>
    <property type="molecule type" value="Genomic_DNA"/>
</dbReference>
<feature type="transmembrane region" description="Helical" evidence="5">
    <location>
        <begin position="68"/>
        <end position="88"/>
    </location>
</feature>
<dbReference type="RefSeq" id="WP_182213786.1">
    <property type="nucleotide sequence ID" value="NZ_JACEZS010000001.1"/>
</dbReference>
<evidence type="ECO:0000256" key="2">
    <source>
        <dbReference type="ARBA" id="ARBA00022692"/>
    </source>
</evidence>
<gene>
    <name evidence="7" type="ORF">H3H36_02950</name>
</gene>
<evidence type="ECO:0000256" key="1">
    <source>
        <dbReference type="ARBA" id="ARBA00004141"/>
    </source>
</evidence>
<dbReference type="Pfam" id="PF04893">
    <property type="entry name" value="Yip1"/>
    <property type="match status" value="1"/>
</dbReference>
<keyword evidence="2 5" id="KW-0812">Transmembrane</keyword>
<evidence type="ECO:0000256" key="5">
    <source>
        <dbReference type="SAM" id="Phobius"/>
    </source>
</evidence>
<evidence type="ECO:0000259" key="6">
    <source>
        <dbReference type="Pfam" id="PF04893"/>
    </source>
</evidence>
<comment type="subcellular location">
    <subcellularLocation>
        <location evidence="1">Membrane</location>
        <topology evidence="1">Multi-pass membrane protein</topology>
    </subcellularLocation>
</comment>
<comment type="caution">
    <text evidence="7">The sequence shown here is derived from an EMBL/GenBank/DDBJ whole genome shotgun (WGS) entry which is preliminary data.</text>
</comment>
<evidence type="ECO:0000313" key="8">
    <source>
        <dbReference type="Proteomes" id="UP000566711"/>
    </source>
</evidence>
<keyword evidence="8" id="KW-1185">Reference proteome</keyword>
<proteinExistence type="predicted"/>
<dbReference type="GO" id="GO:0016020">
    <property type="term" value="C:membrane"/>
    <property type="evidence" value="ECO:0007669"/>
    <property type="project" value="UniProtKB-SubCell"/>
</dbReference>
<feature type="transmembrane region" description="Helical" evidence="5">
    <location>
        <begin position="26"/>
        <end position="48"/>
    </location>
</feature>
<dbReference type="InterPro" id="IPR006977">
    <property type="entry name" value="Yip1_dom"/>
</dbReference>
<feature type="domain" description="Yip1" evidence="6">
    <location>
        <begin position="16"/>
        <end position="177"/>
    </location>
</feature>
<keyword evidence="3 5" id="KW-1133">Transmembrane helix</keyword>
<feature type="transmembrane region" description="Helical" evidence="5">
    <location>
        <begin position="100"/>
        <end position="117"/>
    </location>
</feature>
<name>A0A7W2EE80_9BURK</name>
<dbReference type="AlphaFoldDB" id="A0A7W2EE80"/>
<evidence type="ECO:0000256" key="3">
    <source>
        <dbReference type="ARBA" id="ARBA00022989"/>
    </source>
</evidence>
<protein>
    <submittedName>
        <fullName evidence="7">DUF1282 family protein</fullName>
    </submittedName>
</protein>
<keyword evidence="4 5" id="KW-0472">Membrane</keyword>
<sequence>MSTLDYLKMPFSAHGAWDKLSTVHPAVWKTLLSLVLPLSLIPPAMLLYAGAHHPEVYWMSASPQRFQLIAALFLVAELCTVPLMAQAIKTIAEAHQVRVAFRDTLMLSAISAVPMWLSALALAIPSLLLTVSLLVLGLLAALMLLFQGSTTILKISNEMEAQEVCSQAYAVGALVWTLLCVFVKLSLMA</sequence>
<reference evidence="7 8" key="1">
    <citation type="submission" date="2020-07" db="EMBL/GenBank/DDBJ databases">
        <title>Novel species isolated from subtropical streams in China.</title>
        <authorList>
            <person name="Lu H."/>
        </authorList>
    </citation>
    <scope>NUCLEOTIDE SEQUENCE [LARGE SCALE GENOMIC DNA]</scope>
    <source>
        <strain evidence="7 8">FT3S</strain>
    </source>
</reference>
<evidence type="ECO:0000313" key="7">
    <source>
        <dbReference type="EMBL" id="MBA5604318.1"/>
    </source>
</evidence>
<feature type="transmembrane region" description="Helical" evidence="5">
    <location>
        <begin position="123"/>
        <end position="146"/>
    </location>
</feature>
<accession>A0A7W2EE80</accession>
<organism evidence="7 8">
    <name type="scientific">Rugamonas fusca</name>
    <dbReference type="NCBI Taxonomy" id="2758568"/>
    <lineage>
        <taxon>Bacteria</taxon>
        <taxon>Pseudomonadati</taxon>
        <taxon>Pseudomonadota</taxon>
        <taxon>Betaproteobacteria</taxon>
        <taxon>Burkholderiales</taxon>
        <taxon>Oxalobacteraceae</taxon>
        <taxon>Telluria group</taxon>
        <taxon>Rugamonas</taxon>
    </lineage>
</organism>